<feature type="compositionally biased region" description="Basic and acidic residues" evidence="1">
    <location>
        <begin position="127"/>
        <end position="138"/>
    </location>
</feature>
<feature type="compositionally biased region" description="Basic and acidic residues" evidence="1">
    <location>
        <begin position="98"/>
        <end position="118"/>
    </location>
</feature>
<keyword evidence="3" id="KW-1185">Reference proteome</keyword>
<feature type="compositionally biased region" description="Basic and acidic residues" evidence="1">
    <location>
        <begin position="566"/>
        <end position="581"/>
    </location>
</feature>
<feature type="compositionally biased region" description="Basic and acidic residues" evidence="1">
    <location>
        <begin position="222"/>
        <end position="232"/>
    </location>
</feature>
<comment type="caution">
    <text evidence="2">The sequence shown here is derived from an EMBL/GenBank/DDBJ whole genome shotgun (WGS) entry which is preliminary data.</text>
</comment>
<dbReference type="EMBL" id="QGDH01000238">
    <property type="protein sequence ID" value="RAR01981.1"/>
    <property type="molecule type" value="Genomic_DNA"/>
</dbReference>
<name>A0A364MSX0_STELY</name>
<feature type="region of interest" description="Disordered" evidence="1">
    <location>
        <begin position="98"/>
        <end position="348"/>
    </location>
</feature>
<protein>
    <submittedName>
        <fullName evidence="2">Uncharacterized protein</fullName>
    </submittedName>
</protein>
<evidence type="ECO:0000256" key="1">
    <source>
        <dbReference type="SAM" id="MobiDB-lite"/>
    </source>
</evidence>
<dbReference type="AlphaFoldDB" id="A0A364MSX0"/>
<feature type="region of interest" description="Disordered" evidence="1">
    <location>
        <begin position="535"/>
        <end position="581"/>
    </location>
</feature>
<feature type="compositionally biased region" description="Low complexity" evidence="1">
    <location>
        <begin position="288"/>
        <end position="306"/>
    </location>
</feature>
<feature type="region of interest" description="Disordered" evidence="1">
    <location>
        <begin position="1"/>
        <end position="24"/>
    </location>
</feature>
<feature type="compositionally biased region" description="Polar residues" evidence="1">
    <location>
        <begin position="1"/>
        <end position="11"/>
    </location>
</feature>
<feature type="compositionally biased region" description="Basic and acidic residues" evidence="1">
    <location>
        <begin position="154"/>
        <end position="176"/>
    </location>
</feature>
<sequence>MATANPATAGQEQPPAPAAPASQHTDTLQSMLNLIFLHSGRFLKETQAGGGSGRMKQQLQRVVPHATERFHDALDELENEVRLAQTVLRRDMALLKQDRKKKEAAAKQHEVEKARLAAESRNAPAARVDDAPVKEEKAATPPPPEPPAVQDVPESPKAKEPGPEPEPAKKEREDAKAPPPPPIETNVEPPKDPLFDATPTTANPHESDFDFDAMFGDAMDTSGDHHPHHDMMDTSGDMDFNLDDGNDGQSLLRGLEDFAKDGEDNNANQTSNMDIDFTVPDLPGLDMNTNDNSNTNADNNAAVAEKPAPEPEPAPVPAPVAAPKAEEPKPAAQPPPEEKKEETTNNDDMMATMATDDLEDLFNMDEYENPEQSSFDDAFFNFEYGYHLAFGSHLDTPGIASGQQQRFIFTLDPLLRPTIFTNYPRAKMMTTTPSEPTPSEAPSNPPHTFDRNHPDQREITAILAKFNKGPLSVISLGKDGVLRTLSADRAILDAVGLSPRLVKAFLDRVPPDYRALTPELEDADGSKASEEELWLPNASLLPRPMSEEHRKKSLAQLEESQQQQAKVDHGGGKETDSVHPA</sequence>
<reference evidence="3" key="1">
    <citation type="submission" date="2018-05" db="EMBL/GenBank/DDBJ databases">
        <title>Draft genome sequence of Stemphylium lycopersici strain CIDEFI 213.</title>
        <authorList>
            <person name="Medina R."/>
            <person name="Franco M.E.E."/>
            <person name="Lucentini C.G."/>
            <person name="Saparrat M.C.N."/>
            <person name="Balatti P.A."/>
        </authorList>
    </citation>
    <scope>NUCLEOTIDE SEQUENCE [LARGE SCALE GENOMIC DNA]</scope>
    <source>
        <strain evidence="3">CIDEFI 213</strain>
    </source>
</reference>
<evidence type="ECO:0000313" key="3">
    <source>
        <dbReference type="Proteomes" id="UP000249619"/>
    </source>
</evidence>
<feature type="compositionally biased region" description="Basic and acidic residues" evidence="1">
    <location>
        <begin position="254"/>
        <end position="263"/>
    </location>
</feature>
<gene>
    <name evidence="2" type="ORF">DDE83_008736</name>
</gene>
<dbReference type="PANTHER" id="PTHR48148">
    <property type="entry name" value="KERATINOCYTE PROLINE-RICH PROTEIN"/>
    <property type="match status" value="1"/>
</dbReference>
<organism evidence="2 3">
    <name type="scientific">Stemphylium lycopersici</name>
    <name type="common">Tomato gray leaf spot disease fungus</name>
    <name type="synonym">Thyrospora lycopersici</name>
    <dbReference type="NCBI Taxonomy" id="183478"/>
    <lineage>
        <taxon>Eukaryota</taxon>
        <taxon>Fungi</taxon>
        <taxon>Dikarya</taxon>
        <taxon>Ascomycota</taxon>
        <taxon>Pezizomycotina</taxon>
        <taxon>Dothideomycetes</taxon>
        <taxon>Pleosporomycetidae</taxon>
        <taxon>Pleosporales</taxon>
        <taxon>Pleosporineae</taxon>
        <taxon>Pleosporaceae</taxon>
        <taxon>Stemphylium</taxon>
    </lineage>
</organism>
<dbReference type="Proteomes" id="UP000249619">
    <property type="component" value="Unassembled WGS sequence"/>
</dbReference>
<dbReference type="STRING" id="183478.A0A364MSX0"/>
<feature type="region of interest" description="Disordered" evidence="1">
    <location>
        <begin position="430"/>
        <end position="453"/>
    </location>
</feature>
<proteinExistence type="predicted"/>
<feature type="compositionally biased region" description="Low complexity" evidence="1">
    <location>
        <begin position="430"/>
        <end position="442"/>
    </location>
</feature>
<accession>A0A364MSX0</accession>
<feature type="compositionally biased region" description="Pro residues" evidence="1">
    <location>
        <begin position="310"/>
        <end position="320"/>
    </location>
</feature>
<evidence type="ECO:0000313" key="2">
    <source>
        <dbReference type="EMBL" id="RAR01981.1"/>
    </source>
</evidence>
<dbReference type="PANTHER" id="PTHR48148:SF3">
    <property type="entry name" value="KERATINOCYTE PROLINE-RICH PROTEIN"/>
    <property type="match status" value="1"/>
</dbReference>
<feature type="compositionally biased region" description="Low complexity" evidence="1">
    <location>
        <begin position="554"/>
        <end position="565"/>
    </location>
</feature>